<dbReference type="EMBL" id="KQ247751">
    <property type="protein sequence ID" value="KNC71988.1"/>
    <property type="molecule type" value="Genomic_DNA"/>
</dbReference>
<gene>
    <name evidence="1" type="ORF">SARC_15465</name>
</gene>
<dbReference type="RefSeq" id="XP_014145890.1">
    <property type="nucleotide sequence ID" value="XM_014290415.1"/>
</dbReference>
<evidence type="ECO:0000313" key="2">
    <source>
        <dbReference type="Proteomes" id="UP000054560"/>
    </source>
</evidence>
<sequence>MNDKTTSELQATIAATQSAIDGVLRKMNGELVLKERLKMKEKALMALAVDLAMGQGIHVSDDDLPVSDLVGI</sequence>
<keyword evidence="2" id="KW-1185">Reference proteome</keyword>
<protein>
    <submittedName>
        <fullName evidence="1">Uncharacterized protein</fullName>
    </submittedName>
</protein>
<dbReference type="Proteomes" id="UP000054560">
    <property type="component" value="Unassembled WGS sequence"/>
</dbReference>
<dbReference type="GeneID" id="25915969"/>
<proteinExistence type="predicted"/>
<name>A0A0L0F763_9EUKA</name>
<dbReference type="AlphaFoldDB" id="A0A0L0F763"/>
<reference evidence="1 2" key="1">
    <citation type="submission" date="2011-02" db="EMBL/GenBank/DDBJ databases">
        <title>The Genome Sequence of Sphaeroforma arctica JP610.</title>
        <authorList>
            <consortium name="The Broad Institute Genome Sequencing Platform"/>
            <person name="Russ C."/>
            <person name="Cuomo C."/>
            <person name="Young S.K."/>
            <person name="Zeng Q."/>
            <person name="Gargeya S."/>
            <person name="Alvarado L."/>
            <person name="Berlin A."/>
            <person name="Chapman S.B."/>
            <person name="Chen Z."/>
            <person name="Freedman E."/>
            <person name="Gellesch M."/>
            <person name="Goldberg J."/>
            <person name="Griggs A."/>
            <person name="Gujja S."/>
            <person name="Heilman E."/>
            <person name="Heiman D."/>
            <person name="Howarth C."/>
            <person name="Mehta T."/>
            <person name="Neiman D."/>
            <person name="Pearson M."/>
            <person name="Roberts A."/>
            <person name="Saif S."/>
            <person name="Shea T."/>
            <person name="Shenoy N."/>
            <person name="Sisk P."/>
            <person name="Stolte C."/>
            <person name="Sykes S."/>
            <person name="White J."/>
            <person name="Yandava C."/>
            <person name="Burger G."/>
            <person name="Gray M.W."/>
            <person name="Holland P.W.H."/>
            <person name="King N."/>
            <person name="Lang F.B.F."/>
            <person name="Roger A.J."/>
            <person name="Ruiz-Trillo I."/>
            <person name="Haas B."/>
            <person name="Nusbaum C."/>
            <person name="Birren B."/>
        </authorList>
    </citation>
    <scope>NUCLEOTIDE SEQUENCE [LARGE SCALE GENOMIC DNA]</scope>
    <source>
        <strain evidence="1 2">JP610</strain>
    </source>
</reference>
<accession>A0A0L0F763</accession>
<evidence type="ECO:0000313" key="1">
    <source>
        <dbReference type="EMBL" id="KNC71988.1"/>
    </source>
</evidence>
<organism evidence="1 2">
    <name type="scientific">Sphaeroforma arctica JP610</name>
    <dbReference type="NCBI Taxonomy" id="667725"/>
    <lineage>
        <taxon>Eukaryota</taxon>
        <taxon>Ichthyosporea</taxon>
        <taxon>Ichthyophonida</taxon>
        <taxon>Sphaeroforma</taxon>
    </lineage>
</organism>